<accession>A0A7I9VDG9</accession>
<organism evidence="3 4">
    <name type="scientific">Gordonia spumicola</name>
    <dbReference type="NCBI Taxonomy" id="589161"/>
    <lineage>
        <taxon>Bacteria</taxon>
        <taxon>Bacillati</taxon>
        <taxon>Actinomycetota</taxon>
        <taxon>Actinomycetes</taxon>
        <taxon>Mycobacteriales</taxon>
        <taxon>Gordoniaceae</taxon>
        <taxon>Gordonia</taxon>
    </lineage>
</organism>
<evidence type="ECO:0000256" key="1">
    <source>
        <dbReference type="SAM" id="MobiDB-lite"/>
    </source>
</evidence>
<dbReference type="OrthoDB" id="9109650at2"/>
<sequence>MPAAYPLEARAKGYGAMLGFGRAGAIAAPLITAWAVARTDAQTLYNITNIGLIISLMCAVALVVVMRSRTTADGRPQGSRVAGSVGAAAVS</sequence>
<evidence type="ECO:0000313" key="4">
    <source>
        <dbReference type="Proteomes" id="UP000444960"/>
    </source>
</evidence>
<reference evidence="4" key="1">
    <citation type="submission" date="2019-06" db="EMBL/GenBank/DDBJ databases">
        <title>Gordonia isolated from sludge of a wastewater treatment plant.</title>
        <authorList>
            <person name="Tamura T."/>
            <person name="Aoyama K."/>
            <person name="Kang Y."/>
            <person name="Saito S."/>
            <person name="Akiyama N."/>
            <person name="Yazawa K."/>
            <person name="Gonoi T."/>
            <person name="Mikami Y."/>
        </authorList>
    </citation>
    <scope>NUCLEOTIDE SEQUENCE [LARGE SCALE GENOMIC DNA]</scope>
    <source>
        <strain evidence="4">NBRC 107696</strain>
    </source>
</reference>
<dbReference type="Proteomes" id="UP000444960">
    <property type="component" value="Unassembled WGS sequence"/>
</dbReference>
<protein>
    <recommendedName>
        <fullName evidence="5">MFS transporter</fullName>
    </recommendedName>
</protein>
<dbReference type="RefSeq" id="WP_161896787.1">
    <property type="nucleotide sequence ID" value="NZ_BJOV01000005.1"/>
</dbReference>
<dbReference type="EMBL" id="BJOV01000005">
    <property type="protein sequence ID" value="GEE03252.1"/>
    <property type="molecule type" value="Genomic_DNA"/>
</dbReference>
<feature type="transmembrane region" description="Helical" evidence="2">
    <location>
        <begin position="43"/>
        <end position="65"/>
    </location>
</feature>
<proteinExistence type="predicted"/>
<comment type="caution">
    <text evidence="3">The sequence shown here is derived from an EMBL/GenBank/DDBJ whole genome shotgun (WGS) entry which is preliminary data.</text>
</comment>
<feature type="region of interest" description="Disordered" evidence="1">
    <location>
        <begin position="71"/>
        <end position="91"/>
    </location>
</feature>
<keyword evidence="2" id="KW-1133">Transmembrane helix</keyword>
<dbReference type="AlphaFoldDB" id="A0A7I9VDG9"/>
<evidence type="ECO:0000313" key="3">
    <source>
        <dbReference type="EMBL" id="GEE03252.1"/>
    </source>
</evidence>
<feature type="compositionally biased region" description="Low complexity" evidence="1">
    <location>
        <begin position="78"/>
        <end position="91"/>
    </location>
</feature>
<name>A0A7I9VDG9_9ACTN</name>
<feature type="transmembrane region" description="Helical" evidence="2">
    <location>
        <begin position="20"/>
        <end position="37"/>
    </location>
</feature>
<keyword evidence="2" id="KW-0472">Membrane</keyword>
<dbReference type="SUPFAM" id="SSF103473">
    <property type="entry name" value="MFS general substrate transporter"/>
    <property type="match status" value="1"/>
</dbReference>
<dbReference type="InterPro" id="IPR036259">
    <property type="entry name" value="MFS_trans_sf"/>
</dbReference>
<keyword evidence="2" id="KW-0812">Transmembrane</keyword>
<keyword evidence="4" id="KW-1185">Reference proteome</keyword>
<evidence type="ECO:0000256" key="2">
    <source>
        <dbReference type="SAM" id="Phobius"/>
    </source>
</evidence>
<evidence type="ECO:0008006" key="5">
    <source>
        <dbReference type="Google" id="ProtNLM"/>
    </source>
</evidence>
<gene>
    <name evidence="3" type="ORF">nbrc107696_36980</name>
</gene>